<dbReference type="PROSITE" id="PS00027">
    <property type="entry name" value="HOMEOBOX_1"/>
    <property type="match status" value="1"/>
</dbReference>
<dbReference type="InterPro" id="IPR017970">
    <property type="entry name" value="Homeobox_CS"/>
</dbReference>
<reference evidence="9" key="1">
    <citation type="journal article" date="2000" name="Mech. Dev.">
        <title>Identification and developmental expression of three Distal-less homeobox containing genes in the ascidian Ciona intestinalis.</title>
        <authorList>
            <person name="Caracciolo A."/>
            <person name="Di Gregorio A."/>
            <person name="Aniello F."/>
            <person name="Di Lauro R."/>
            <person name="Branno M."/>
        </authorList>
    </citation>
    <scope>NUCLEOTIDE SEQUENCE</scope>
</reference>
<dbReference type="InterPro" id="IPR000047">
    <property type="entry name" value="HTH_motif"/>
</dbReference>
<proteinExistence type="evidence at transcript level"/>
<dbReference type="KEGG" id="cin:445682"/>
<evidence type="ECO:0000256" key="1">
    <source>
        <dbReference type="ARBA" id="ARBA00007916"/>
    </source>
</evidence>
<dbReference type="PANTHER" id="PTHR24327">
    <property type="entry name" value="HOMEOBOX PROTEIN"/>
    <property type="match status" value="1"/>
</dbReference>
<dbReference type="RefSeq" id="NP_001027672.1">
    <property type="nucleotide sequence ID" value="NM_001032500.1"/>
</dbReference>
<dbReference type="InterPro" id="IPR020479">
    <property type="entry name" value="HD_metazoa"/>
</dbReference>
<accession>Q9GP88</accession>
<keyword evidence="2 5" id="KW-0238">DNA-binding</keyword>
<accession>A0A1W2VN79</accession>
<evidence type="ECO:0000256" key="2">
    <source>
        <dbReference type="ARBA" id="ARBA00023125"/>
    </source>
</evidence>
<evidence type="ECO:0000313" key="9">
    <source>
        <dbReference type="EMBL" id="CAC08210.1"/>
    </source>
</evidence>
<feature type="compositionally biased region" description="Polar residues" evidence="7">
    <location>
        <begin position="192"/>
        <end position="207"/>
    </location>
</feature>
<feature type="compositionally biased region" description="Polar residues" evidence="7">
    <location>
        <begin position="1"/>
        <end position="15"/>
    </location>
</feature>
<evidence type="ECO:0000256" key="4">
    <source>
        <dbReference type="ARBA" id="ARBA00023242"/>
    </source>
</evidence>
<dbReference type="PANTHER" id="PTHR24327:SF81">
    <property type="entry name" value="HOMEOTIC PROTEIN DISTAL-LESS-RELATED"/>
    <property type="match status" value="1"/>
</dbReference>
<dbReference type="CTD" id="445682"/>
<gene>
    <name evidence="9" type="primary">Dll-B</name>
</gene>
<dbReference type="Gene3D" id="1.10.10.60">
    <property type="entry name" value="Homeodomain-like"/>
    <property type="match status" value="1"/>
</dbReference>
<evidence type="ECO:0000256" key="7">
    <source>
        <dbReference type="SAM" id="MobiDB-lite"/>
    </source>
</evidence>
<evidence type="ECO:0000256" key="6">
    <source>
        <dbReference type="RuleBase" id="RU000682"/>
    </source>
</evidence>
<feature type="DNA-binding region" description="Homeobox" evidence="5">
    <location>
        <begin position="21"/>
        <end position="80"/>
    </location>
</feature>
<organism evidence="9">
    <name type="scientific">Ciona intestinalis</name>
    <name type="common">Transparent sea squirt</name>
    <name type="synonym">Ascidia intestinalis</name>
    <dbReference type="NCBI Taxonomy" id="7719"/>
    <lineage>
        <taxon>Eukaryota</taxon>
        <taxon>Metazoa</taxon>
        <taxon>Chordata</taxon>
        <taxon>Tunicata</taxon>
        <taxon>Ascidiacea</taxon>
        <taxon>Phlebobranchia</taxon>
        <taxon>Cionidae</taxon>
        <taxon>Ciona</taxon>
    </lineage>
</organism>
<dbReference type="PROSITE" id="PS50071">
    <property type="entry name" value="HOMEOBOX_2"/>
    <property type="match status" value="1"/>
</dbReference>
<dbReference type="PRINTS" id="PR00031">
    <property type="entry name" value="HTHREPRESSR"/>
</dbReference>
<sequence length="207" mass="23693">MGTSTTEQPNTSVNTSKSKKKRNPRTVYSNYQLQELHMYFKKVQYLALPERARLAAALGLTQTQVKVWFQNRRSKIKKLLKSGVVQDLDEIGIQSVIDNQAPDFDGEPPAESVKRARSYDDHVDAESLQWNAPKQHCPSNEGPDIHGRTRNCTLSIITNEPSRKRNPTFSPRSHQPNDELPTLPAVQLFPRNEQQPSFWSQLRSERI</sequence>
<comment type="subcellular location">
    <subcellularLocation>
        <location evidence="5 6">Nucleus</location>
    </subcellularLocation>
</comment>
<dbReference type="InterPro" id="IPR001356">
    <property type="entry name" value="HD"/>
</dbReference>
<feature type="domain" description="Homeobox" evidence="8">
    <location>
        <begin position="19"/>
        <end position="79"/>
    </location>
</feature>
<dbReference type="GO" id="GO:0005634">
    <property type="term" value="C:nucleus"/>
    <property type="evidence" value="ECO:0007669"/>
    <property type="project" value="UniProtKB-SubCell"/>
</dbReference>
<dbReference type="InterPro" id="IPR009057">
    <property type="entry name" value="Homeodomain-like_sf"/>
</dbReference>
<evidence type="ECO:0000259" key="8">
    <source>
        <dbReference type="PROSITE" id="PS50071"/>
    </source>
</evidence>
<dbReference type="OrthoDB" id="6159439at2759"/>
<name>Q9GP88_CIOIN</name>
<feature type="region of interest" description="Disordered" evidence="7">
    <location>
        <begin position="1"/>
        <end position="25"/>
    </location>
</feature>
<dbReference type="SUPFAM" id="SSF46689">
    <property type="entry name" value="Homeodomain-like"/>
    <property type="match status" value="1"/>
</dbReference>
<comment type="similarity">
    <text evidence="1">Belongs to the distal-less homeobox family.</text>
</comment>
<evidence type="ECO:0000256" key="3">
    <source>
        <dbReference type="ARBA" id="ARBA00023155"/>
    </source>
</evidence>
<dbReference type="CDD" id="cd00086">
    <property type="entry name" value="homeodomain"/>
    <property type="match status" value="1"/>
</dbReference>
<dbReference type="GeneID" id="445682"/>
<dbReference type="FunFam" id="1.10.10.60:FF:000424">
    <property type="entry name" value="ANTP homeobox protein"/>
    <property type="match status" value="1"/>
</dbReference>
<evidence type="ECO:0000256" key="5">
    <source>
        <dbReference type="PROSITE-ProRule" id="PRU00108"/>
    </source>
</evidence>
<protein>
    <submittedName>
        <fullName evidence="9">Distal-less</fullName>
    </submittedName>
</protein>
<dbReference type="GO" id="GO:0000981">
    <property type="term" value="F:DNA-binding transcription factor activity, RNA polymerase II-specific"/>
    <property type="evidence" value="ECO:0007669"/>
    <property type="project" value="InterPro"/>
</dbReference>
<dbReference type="AlphaFoldDB" id="Q9GP88"/>
<dbReference type="Pfam" id="PF00046">
    <property type="entry name" value="Homeodomain"/>
    <property type="match status" value="1"/>
</dbReference>
<dbReference type="GO" id="GO:0003677">
    <property type="term" value="F:DNA binding"/>
    <property type="evidence" value="ECO:0007669"/>
    <property type="project" value="UniProtKB-UniRule"/>
</dbReference>
<dbReference type="SMART" id="SM00389">
    <property type="entry name" value="HOX"/>
    <property type="match status" value="1"/>
</dbReference>
<feature type="region of interest" description="Disordered" evidence="7">
    <location>
        <begin position="156"/>
        <end position="207"/>
    </location>
</feature>
<keyword evidence="3 5" id="KW-0371">Homeobox</keyword>
<dbReference type="EMBL" id="AJ278697">
    <property type="protein sequence ID" value="CAC08210.1"/>
    <property type="molecule type" value="mRNA"/>
</dbReference>
<keyword evidence="4 5" id="KW-0539">Nucleus</keyword>
<dbReference type="InterPro" id="IPR050460">
    <property type="entry name" value="Distal-less_Homeobox_TF"/>
</dbReference>
<dbReference type="PRINTS" id="PR00024">
    <property type="entry name" value="HOMEOBOX"/>
</dbReference>